<dbReference type="GO" id="GO:0006952">
    <property type="term" value="P:defense response"/>
    <property type="evidence" value="ECO:0007669"/>
    <property type="project" value="UniProtKB-ARBA"/>
</dbReference>
<keyword evidence="9" id="KW-0862">Zinc</keyword>
<dbReference type="GO" id="GO:0003676">
    <property type="term" value="F:nucleic acid binding"/>
    <property type="evidence" value="ECO:0007669"/>
    <property type="project" value="InterPro"/>
</dbReference>
<evidence type="ECO:0000256" key="8">
    <source>
        <dbReference type="ARBA" id="ARBA00023180"/>
    </source>
</evidence>
<organism evidence="12 13">
    <name type="scientific">Dioscorea cayennensis subsp. rotundata</name>
    <name type="common">White Guinea yam</name>
    <name type="synonym">Dioscorea rotundata</name>
    <dbReference type="NCBI Taxonomy" id="55577"/>
    <lineage>
        <taxon>Eukaryota</taxon>
        <taxon>Viridiplantae</taxon>
        <taxon>Streptophyta</taxon>
        <taxon>Embryophyta</taxon>
        <taxon>Tracheophyta</taxon>
        <taxon>Spermatophyta</taxon>
        <taxon>Magnoliopsida</taxon>
        <taxon>Liliopsida</taxon>
        <taxon>Dioscoreales</taxon>
        <taxon>Dioscoreaceae</taxon>
        <taxon>Dioscorea</taxon>
    </lineage>
</organism>
<dbReference type="InterPro" id="IPR053211">
    <property type="entry name" value="DNA_repair-toleration"/>
</dbReference>
<dbReference type="PANTHER" id="PTHR48060">
    <property type="entry name" value="DNA DAMAGE-REPAIR/TOLERATION PROTEIN DRT100"/>
    <property type="match status" value="1"/>
</dbReference>
<dbReference type="GO" id="GO:0051707">
    <property type="term" value="P:response to other organism"/>
    <property type="evidence" value="ECO:0007669"/>
    <property type="project" value="UniProtKB-ARBA"/>
</dbReference>
<keyword evidence="6" id="KW-1133">Transmembrane helix</keyword>
<evidence type="ECO:0000313" key="12">
    <source>
        <dbReference type="Proteomes" id="UP001515500"/>
    </source>
</evidence>
<dbReference type="GO" id="GO:0008270">
    <property type="term" value="F:zinc ion binding"/>
    <property type="evidence" value="ECO:0007669"/>
    <property type="project" value="UniProtKB-KW"/>
</dbReference>
<dbReference type="SMART" id="SM00369">
    <property type="entry name" value="LRR_TYP"/>
    <property type="match status" value="8"/>
</dbReference>
<dbReference type="InterPro" id="IPR001611">
    <property type="entry name" value="Leu-rich_rpt"/>
</dbReference>
<dbReference type="Proteomes" id="UP001515500">
    <property type="component" value="Chromosome 2"/>
</dbReference>
<evidence type="ECO:0000256" key="1">
    <source>
        <dbReference type="ARBA" id="ARBA00004167"/>
    </source>
</evidence>
<dbReference type="GO" id="GO:0009791">
    <property type="term" value="P:post-embryonic development"/>
    <property type="evidence" value="ECO:0007669"/>
    <property type="project" value="UniProtKB-ARBA"/>
</dbReference>
<keyword evidence="2" id="KW-0433">Leucine-rich repeat</keyword>
<dbReference type="InterPro" id="IPR001878">
    <property type="entry name" value="Znf_CCHC"/>
</dbReference>
<evidence type="ECO:0000256" key="7">
    <source>
        <dbReference type="ARBA" id="ARBA00023136"/>
    </source>
</evidence>
<evidence type="ECO:0000256" key="10">
    <source>
        <dbReference type="SAM" id="SignalP"/>
    </source>
</evidence>
<sequence>MACLSLLGLFLVLVVSVFPPCYVHGISCIETERIALLSIKAGIDHSNNQSLFSSWTGQDCCKWQGVSCDHESRHVIKLDLRQYLSETYLLLSKPASKLNVSLVQLHHLKYLDLSMNNFNNSPIPDFIGSLANLEHLDLSNTGFSGIIPHTFGNLSSLRYLDLNTYSNSIIQASDLHWLSRMTSLHHLDLSGVDLSNIAGWLHEFNLLPFLVVLKLSDAGLQADAGGIHDTTPLHHLNLTSLRVLDLSGNYDLNITLLHWLFNLTGLVNLDLSSCFFYDKFPDIFGNMSSLRVLSLSTNCFDGVLPRSLGNLGSLERLDLSQNDFNGSIPESLSNLTNLVYFNLYGNQVQGLMPANIGNLRNLQFLDLIGNKISGAIPESFGNLTLLQHFDGSGGNGLSGKLPETIGNLVHLQFLDLSHNALAAAFGKALSGKLPESIGNLTQLQQLRMPGNGIMGGLPESAGKLSSLWELDLSGNNINGTLPKGMGKPLFHNLPVECWDGETLETITSNFGNLIKVDEFTSTLARSKYARVCIEIDLSKPLCRGFWIGDDFQRVFVVVMYERLPTFCYNCGLIGHGSKSCTRVALSGAGGFSLPSREERE</sequence>
<evidence type="ECO:0000313" key="13">
    <source>
        <dbReference type="RefSeq" id="XP_039136891.1"/>
    </source>
</evidence>
<accession>A0AB40CDN6</accession>
<dbReference type="RefSeq" id="XP_039136891.1">
    <property type="nucleotide sequence ID" value="XM_039280957.1"/>
</dbReference>
<name>A0AB40CDN6_DIOCR</name>
<dbReference type="Pfam" id="PF00560">
    <property type="entry name" value="LRR_1"/>
    <property type="match status" value="2"/>
</dbReference>
<dbReference type="GO" id="GO:0016020">
    <property type="term" value="C:membrane"/>
    <property type="evidence" value="ECO:0007669"/>
    <property type="project" value="UniProtKB-SubCell"/>
</dbReference>
<dbReference type="AlphaFoldDB" id="A0AB40CDN6"/>
<keyword evidence="7" id="KW-0472">Membrane</keyword>
<protein>
    <submittedName>
        <fullName evidence="13">Receptor-like protein EIX2</fullName>
    </submittedName>
</protein>
<keyword evidence="5" id="KW-0677">Repeat</keyword>
<dbReference type="Pfam" id="PF08263">
    <property type="entry name" value="LRRNT_2"/>
    <property type="match status" value="1"/>
</dbReference>
<dbReference type="InterPro" id="IPR032675">
    <property type="entry name" value="LRR_dom_sf"/>
</dbReference>
<dbReference type="FunFam" id="3.80.10.10:FF:000453">
    <property type="entry name" value="Leucine-rich receptor-like protein kinase family protein"/>
    <property type="match status" value="1"/>
</dbReference>
<dbReference type="InterPro" id="IPR013210">
    <property type="entry name" value="LRR_N_plant-typ"/>
</dbReference>
<dbReference type="Pfam" id="PF14392">
    <property type="entry name" value="zf-CCHC_4"/>
    <property type="match status" value="1"/>
</dbReference>
<dbReference type="PROSITE" id="PS50158">
    <property type="entry name" value="ZF_CCHC"/>
    <property type="match status" value="1"/>
</dbReference>
<keyword evidence="4 10" id="KW-0732">Signal</keyword>
<dbReference type="GeneID" id="120274377"/>
<dbReference type="InterPro" id="IPR003591">
    <property type="entry name" value="Leu-rich_rpt_typical-subtyp"/>
</dbReference>
<evidence type="ECO:0000256" key="3">
    <source>
        <dbReference type="ARBA" id="ARBA00022692"/>
    </source>
</evidence>
<keyword evidence="12" id="KW-1185">Reference proteome</keyword>
<dbReference type="SUPFAM" id="SSF52058">
    <property type="entry name" value="L domain-like"/>
    <property type="match status" value="2"/>
</dbReference>
<keyword evidence="3" id="KW-0812">Transmembrane</keyword>
<proteinExistence type="predicted"/>
<evidence type="ECO:0000259" key="11">
    <source>
        <dbReference type="PROSITE" id="PS50158"/>
    </source>
</evidence>
<dbReference type="Pfam" id="PF23598">
    <property type="entry name" value="LRR_14"/>
    <property type="match status" value="2"/>
</dbReference>
<feature type="domain" description="CCHC-type" evidence="11">
    <location>
        <begin position="567"/>
        <end position="582"/>
    </location>
</feature>
<evidence type="ECO:0000256" key="9">
    <source>
        <dbReference type="PROSITE-ProRule" id="PRU00047"/>
    </source>
</evidence>
<feature type="chain" id="PRO_5044254588" evidence="10">
    <location>
        <begin position="26"/>
        <end position="600"/>
    </location>
</feature>
<dbReference type="Gene3D" id="3.80.10.10">
    <property type="entry name" value="Ribonuclease Inhibitor"/>
    <property type="match status" value="3"/>
</dbReference>
<evidence type="ECO:0000256" key="6">
    <source>
        <dbReference type="ARBA" id="ARBA00022989"/>
    </source>
</evidence>
<dbReference type="PANTHER" id="PTHR48060:SF21">
    <property type="entry name" value="L DOMAIN-LIKE PROTEIN"/>
    <property type="match status" value="1"/>
</dbReference>
<keyword evidence="9" id="KW-0479">Metal-binding</keyword>
<keyword evidence="8" id="KW-0325">Glycoprotein</keyword>
<reference evidence="13" key="1">
    <citation type="submission" date="2025-08" db="UniProtKB">
        <authorList>
            <consortium name="RefSeq"/>
        </authorList>
    </citation>
    <scope>IDENTIFICATION</scope>
</reference>
<evidence type="ECO:0000256" key="5">
    <source>
        <dbReference type="ARBA" id="ARBA00022737"/>
    </source>
</evidence>
<dbReference type="InterPro" id="IPR055414">
    <property type="entry name" value="LRR_R13L4/SHOC2-like"/>
</dbReference>
<comment type="subcellular location">
    <subcellularLocation>
        <location evidence="1">Membrane</location>
        <topology evidence="1">Single-pass membrane protein</topology>
    </subcellularLocation>
</comment>
<feature type="signal peptide" evidence="10">
    <location>
        <begin position="1"/>
        <end position="25"/>
    </location>
</feature>
<gene>
    <name evidence="13" type="primary">LOC120274377</name>
</gene>
<evidence type="ECO:0000256" key="4">
    <source>
        <dbReference type="ARBA" id="ARBA00022729"/>
    </source>
</evidence>
<evidence type="ECO:0000256" key="2">
    <source>
        <dbReference type="ARBA" id="ARBA00022614"/>
    </source>
</evidence>
<keyword evidence="9" id="KW-0863">Zinc-finger</keyword>
<dbReference type="InterPro" id="IPR025836">
    <property type="entry name" value="Zn_knuckle_CX2CX4HX4C"/>
</dbReference>